<evidence type="ECO:0000313" key="2">
    <source>
        <dbReference type="Proteomes" id="UP001467690"/>
    </source>
</evidence>
<evidence type="ECO:0000313" key="1">
    <source>
        <dbReference type="EMBL" id="MER2490544.1"/>
    </source>
</evidence>
<dbReference type="Gene3D" id="3.40.190.10">
    <property type="entry name" value="Periplasmic binding protein-like II"/>
    <property type="match status" value="2"/>
</dbReference>
<reference evidence="1 2" key="1">
    <citation type="submission" date="2024-06" db="EMBL/GenBank/DDBJ databases">
        <authorList>
            <person name="Chen R.Y."/>
        </authorList>
    </citation>
    <scope>NUCLEOTIDE SEQUENCE [LARGE SCALE GENOMIC DNA]</scope>
    <source>
        <strain evidence="1 2">D2</strain>
    </source>
</reference>
<comment type="caution">
    <text evidence="1">The sequence shown here is derived from an EMBL/GenBank/DDBJ whole genome shotgun (WGS) entry which is preliminary data.</text>
</comment>
<sequence>MKYLICLFFVVAGANAQQIHHTKVGDSKSRYFVELIQLAIEKADIESTYKIVESDQIFNQHQQVERIQTGELSIMWAGTQPEYEETLYPIRIPLMKGLQGHRLFIIKPEQQPEFSKVKTLQDLQAFTAGQGRFWGDTVILKNSGLPVVAPVKKESLFYMLEGGRFDYFPLAVHEPWDEVIKRKALGLTVEENILLIYPMAMYFFVSRDNKALQQLIEQGLENAIADGSFDKLFYQAPHIKNALARAQLSQRTVIRISNPNLTPQTPLERKELWLNVHN</sequence>
<dbReference type="RefSeq" id="WP_143869763.1">
    <property type="nucleotide sequence ID" value="NZ_CP041660.1"/>
</dbReference>
<dbReference type="Proteomes" id="UP001467690">
    <property type="component" value="Unassembled WGS sequence"/>
</dbReference>
<proteinExistence type="predicted"/>
<name>A0ABV1RC95_9ALTE</name>
<protein>
    <submittedName>
        <fullName evidence="1">Diguanylate cyclase</fullName>
    </submittedName>
</protein>
<organism evidence="1 2">
    <name type="scientific">Catenovulum sediminis</name>
    <dbReference type="NCBI Taxonomy" id="1740262"/>
    <lineage>
        <taxon>Bacteria</taxon>
        <taxon>Pseudomonadati</taxon>
        <taxon>Pseudomonadota</taxon>
        <taxon>Gammaproteobacteria</taxon>
        <taxon>Alteromonadales</taxon>
        <taxon>Alteromonadaceae</taxon>
        <taxon>Catenovulum</taxon>
    </lineage>
</organism>
<dbReference type="SUPFAM" id="SSF53850">
    <property type="entry name" value="Periplasmic binding protein-like II"/>
    <property type="match status" value="1"/>
</dbReference>
<gene>
    <name evidence="1" type="ORF">ABS311_01420</name>
</gene>
<dbReference type="EMBL" id="JBELOE010000060">
    <property type="protein sequence ID" value="MER2490544.1"/>
    <property type="molecule type" value="Genomic_DNA"/>
</dbReference>
<keyword evidence="2" id="KW-1185">Reference proteome</keyword>
<accession>A0ABV1RC95</accession>